<evidence type="ECO:0000313" key="2">
    <source>
        <dbReference type="Proteomes" id="UP000244092"/>
    </source>
</evidence>
<dbReference type="Pfam" id="PF11367">
    <property type="entry name" value="Tail_completion_gp17"/>
    <property type="match status" value="1"/>
</dbReference>
<name>A0A2T6CGS0_9RHOB</name>
<dbReference type="OrthoDB" id="7644395at2"/>
<dbReference type="RefSeq" id="WP_025048338.1">
    <property type="nucleotide sequence ID" value="NZ_QBKU01000003.1"/>
</dbReference>
<protein>
    <submittedName>
        <fullName evidence="1">Uncharacterized protein DUF3168</fullName>
    </submittedName>
</protein>
<accession>A0A2T6CGS0</accession>
<reference evidence="1 2" key="1">
    <citation type="submission" date="2018-04" db="EMBL/GenBank/DDBJ databases">
        <title>Genomic Encyclopedia of Archaeal and Bacterial Type Strains, Phase II (KMG-II): from individual species to whole genera.</title>
        <authorList>
            <person name="Goeker M."/>
        </authorList>
    </citation>
    <scope>NUCLEOTIDE SEQUENCE [LARGE SCALE GENOMIC DNA]</scope>
    <source>
        <strain evidence="1 2">DSM 12244</strain>
    </source>
</reference>
<gene>
    <name evidence="1" type="ORF">C8N31_103168</name>
</gene>
<dbReference type="Gene3D" id="3.30.2000.30">
    <property type="match status" value="1"/>
</dbReference>
<comment type="caution">
    <text evidence="1">The sequence shown here is derived from an EMBL/GenBank/DDBJ whole genome shotgun (WGS) entry which is preliminary data.</text>
</comment>
<proteinExistence type="predicted"/>
<dbReference type="EMBL" id="QBKU01000003">
    <property type="protein sequence ID" value="PTX74691.1"/>
    <property type="molecule type" value="Genomic_DNA"/>
</dbReference>
<dbReference type="AlphaFoldDB" id="A0A2T6CGS0"/>
<sequence length="136" mass="14182">MSFALSGPLQAAIYDALRGDPVLTALVGAAVYDAVPAGALPELYVRLGSEMVEDASDCSGAGAVHVVTISVITTRPGFADAKAAAGAVSDALHDADLTLSRGRLVSLWFEKAKAHRIDAVSARQIDMRFRARVEDG</sequence>
<organism evidence="1 2">
    <name type="scientific">Sulfitobacter mediterraneus</name>
    <dbReference type="NCBI Taxonomy" id="83219"/>
    <lineage>
        <taxon>Bacteria</taxon>
        <taxon>Pseudomonadati</taxon>
        <taxon>Pseudomonadota</taxon>
        <taxon>Alphaproteobacteria</taxon>
        <taxon>Rhodobacterales</taxon>
        <taxon>Roseobacteraceae</taxon>
        <taxon>Sulfitobacter</taxon>
    </lineage>
</organism>
<evidence type="ECO:0000313" key="1">
    <source>
        <dbReference type="EMBL" id="PTX74691.1"/>
    </source>
</evidence>
<dbReference type="InterPro" id="IPR021508">
    <property type="entry name" value="Gp17-like"/>
</dbReference>
<dbReference type="Proteomes" id="UP000244092">
    <property type="component" value="Unassembled WGS sequence"/>
</dbReference>
<dbReference type="InterPro" id="IPR053745">
    <property type="entry name" value="Viral_Tail_Comp_sf"/>
</dbReference>